<sequence length="170" mass="19271">MDDELCSADLSEPVVTALEDPSRIHYKDLWLKSPPGAEQRILELFSFGKVKDAGAELQMLLTATMWQKLRRLTMLALSCQVRVLSYEQIRDECALGACDEAEQLAMSLGNLVELSIDQVKRQVVVRKCCDCRDVYNGERPLTVVGSPTASGQEILQDLRRWRRKLNNDML</sequence>
<dbReference type="EMBL" id="LN890563">
    <property type="protein sequence ID" value="CUS22108.1"/>
    <property type="molecule type" value="Genomic_DNA"/>
</dbReference>
<keyword evidence="2" id="KW-1185">Reference proteome</keyword>
<protein>
    <submittedName>
        <fullName evidence="1">LAQU0S04e08394g1_1</fullName>
    </submittedName>
</protein>
<proteinExistence type="predicted"/>
<accession>A0A0P1KR49</accession>
<name>A0A0P1KR49_9SACH</name>
<evidence type="ECO:0000313" key="2">
    <source>
        <dbReference type="Proteomes" id="UP000236544"/>
    </source>
</evidence>
<dbReference type="AlphaFoldDB" id="A0A0P1KR49"/>
<evidence type="ECO:0000313" key="1">
    <source>
        <dbReference type="EMBL" id="CUS22108.1"/>
    </source>
</evidence>
<gene>
    <name evidence="1" type="ORF">LAQU0_S04e08394g</name>
</gene>
<dbReference type="OrthoDB" id="10265275at2759"/>
<organism evidence="1 2">
    <name type="scientific">Lachancea quebecensis</name>
    <dbReference type="NCBI Taxonomy" id="1654605"/>
    <lineage>
        <taxon>Eukaryota</taxon>
        <taxon>Fungi</taxon>
        <taxon>Dikarya</taxon>
        <taxon>Ascomycota</taxon>
        <taxon>Saccharomycotina</taxon>
        <taxon>Saccharomycetes</taxon>
        <taxon>Saccharomycetales</taxon>
        <taxon>Saccharomycetaceae</taxon>
        <taxon>Lachancea</taxon>
    </lineage>
</organism>
<reference evidence="2" key="1">
    <citation type="submission" date="2015-10" db="EMBL/GenBank/DDBJ databases">
        <authorList>
            <person name="Devillers H."/>
        </authorList>
    </citation>
    <scope>NUCLEOTIDE SEQUENCE [LARGE SCALE GENOMIC DNA]</scope>
</reference>
<dbReference type="Proteomes" id="UP000236544">
    <property type="component" value="Unassembled WGS sequence"/>
</dbReference>